<accession>A0AC35UB34</accession>
<reference evidence="2" key="1">
    <citation type="submission" date="2016-11" db="UniProtKB">
        <authorList>
            <consortium name="WormBaseParasite"/>
        </authorList>
    </citation>
    <scope>IDENTIFICATION</scope>
    <source>
        <strain evidence="2">KR3021</strain>
    </source>
</reference>
<dbReference type="WBParaSite" id="RSKR_0000900200.1">
    <property type="protein sequence ID" value="RSKR_0000900200.1"/>
    <property type="gene ID" value="RSKR_0000900200"/>
</dbReference>
<organism evidence="1 2">
    <name type="scientific">Rhabditophanes sp. KR3021</name>
    <dbReference type="NCBI Taxonomy" id="114890"/>
    <lineage>
        <taxon>Eukaryota</taxon>
        <taxon>Metazoa</taxon>
        <taxon>Ecdysozoa</taxon>
        <taxon>Nematoda</taxon>
        <taxon>Chromadorea</taxon>
        <taxon>Rhabditida</taxon>
        <taxon>Tylenchina</taxon>
        <taxon>Panagrolaimomorpha</taxon>
        <taxon>Strongyloidoidea</taxon>
        <taxon>Alloionematidae</taxon>
        <taxon>Rhabditophanes</taxon>
    </lineage>
</organism>
<proteinExistence type="predicted"/>
<name>A0AC35UB34_9BILA</name>
<evidence type="ECO:0000313" key="1">
    <source>
        <dbReference type="Proteomes" id="UP000095286"/>
    </source>
</evidence>
<sequence length="155" mass="17226">MAGCLDSVNINLDLDLGEKRNTIASITSGIFFTVGWWIYIDAALVYSKDGQWSNSYIIVSIFATIAMFMVNAVSNSQEAMEEGILGTKGSRFWLLIAFILSFASIIASVWIMFADYVLVGGQHPVYPGVALFLNVFLIFLGSFVYKFGRAEEYWG</sequence>
<evidence type="ECO:0000313" key="2">
    <source>
        <dbReference type="WBParaSite" id="RSKR_0000900200.1"/>
    </source>
</evidence>
<dbReference type="Proteomes" id="UP000095286">
    <property type="component" value="Unplaced"/>
</dbReference>
<protein>
    <submittedName>
        <fullName evidence="2">Transmembrane protein 50A</fullName>
    </submittedName>
</protein>